<evidence type="ECO:0000256" key="1">
    <source>
        <dbReference type="SAM" id="MobiDB-lite"/>
    </source>
</evidence>
<protein>
    <recommendedName>
        <fullName evidence="4">BTB domain-containing protein</fullName>
    </recommendedName>
</protein>
<dbReference type="OrthoDB" id="3157337at2759"/>
<feature type="region of interest" description="Disordered" evidence="1">
    <location>
        <begin position="1"/>
        <end position="29"/>
    </location>
</feature>
<dbReference type="AlphaFoldDB" id="A0A8H6TKK5"/>
<evidence type="ECO:0000313" key="3">
    <source>
        <dbReference type="Proteomes" id="UP000613580"/>
    </source>
</evidence>
<evidence type="ECO:0000313" key="2">
    <source>
        <dbReference type="EMBL" id="KAF7317395.1"/>
    </source>
</evidence>
<evidence type="ECO:0008006" key="4">
    <source>
        <dbReference type="Google" id="ProtNLM"/>
    </source>
</evidence>
<proteinExistence type="predicted"/>
<dbReference type="Proteomes" id="UP000613580">
    <property type="component" value="Unassembled WGS sequence"/>
</dbReference>
<keyword evidence="3" id="KW-1185">Reference proteome</keyword>
<gene>
    <name evidence="2" type="ORF">HMN09_00475800</name>
</gene>
<accession>A0A8H6TKK5</accession>
<name>A0A8H6TKK5_MYCCL</name>
<dbReference type="EMBL" id="JACAZE010000005">
    <property type="protein sequence ID" value="KAF7317395.1"/>
    <property type="molecule type" value="Genomic_DNA"/>
</dbReference>
<organism evidence="2 3">
    <name type="scientific">Mycena chlorophos</name>
    <name type="common">Agaric fungus</name>
    <name type="synonym">Agaricus chlorophos</name>
    <dbReference type="NCBI Taxonomy" id="658473"/>
    <lineage>
        <taxon>Eukaryota</taxon>
        <taxon>Fungi</taxon>
        <taxon>Dikarya</taxon>
        <taxon>Basidiomycota</taxon>
        <taxon>Agaricomycotina</taxon>
        <taxon>Agaricomycetes</taxon>
        <taxon>Agaricomycetidae</taxon>
        <taxon>Agaricales</taxon>
        <taxon>Marasmiineae</taxon>
        <taxon>Mycenaceae</taxon>
        <taxon>Mycena</taxon>
    </lineage>
</organism>
<comment type="caution">
    <text evidence="2">The sequence shown here is derived from an EMBL/GenBank/DDBJ whole genome shotgun (WGS) entry which is preliminary data.</text>
</comment>
<reference evidence="2" key="1">
    <citation type="submission" date="2020-05" db="EMBL/GenBank/DDBJ databases">
        <title>Mycena genomes resolve the evolution of fungal bioluminescence.</title>
        <authorList>
            <person name="Tsai I.J."/>
        </authorList>
    </citation>
    <scope>NUCLEOTIDE SEQUENCE</scope>
    <source>
        <strain evidence="2">110903Hualien_Pintung</strain>
    </source>
</reference>
<sequence length="385" mass="43340">MSTCPADDRSTKRRRIEPPLAKRDPEGYHEDGDCVVRAENTLFKLHGFFIKRDSSVLRGLLEGDSKGAAVEGTDHAPLNRQGDKAQDWRCYIRYRYATPNELLPGRFLSTALTHLISFSRFASGYDMKEWAVWPHGILAHLIRTHANVYTLQDFTSLFDFAHELHHELLREATVIAWMQQIVSGRLSSADAMQVGERLGDRGFLTALYEHVLREQLSIFSLEQNARGPAAALNPSNRVDLGLPPLHTQRILSAYSTLTRAWAQLRQTPPPLLQHPQCKVASAPVPAERHTTACLNAHVNLWRVTFASVDAMSIPWTANGMRQRLECVRNTLLKGQVPGDVFGGYCRYVPSFARDDFLMNCFASVPLTTRRYLFGDEAEDAAAVRL</sequence>